<evidence type="ECO:0000256" key="5">
    <source>
        <dbReference type="PROSITE-ProRule" id="PRU01026"/>
    </source>
</evidence>
<protein>
    <recommendedName>
        <fullName evidence="6">rRNA adenine N(6)-methyltransferase</fullName>
        <ecNumber evidence="6">2.1.1.-</ecNumber>
    </recommendedName>
</protein>
<dbReference type="GO" id="GO:0000179">
    <property type="term" value="F:rRNA (adenine-N6,N6-)-dimethyltransferase activity"/>
    <property type="evidence" value="ECO:0007669"/>
    <property type="project" value="UniProtKB-UniRule"/>
</dbReference>
<keyword evidence="3 5" id="KW-0949">S-adenosyl-L-methionine</keyword>
<evidence type="ECO:0000256" key="3">
    <source>
        <dbReference type="ARBA" id="ARBA00022691"/>
    </source>
</evidence>
<organism evidence="7 8">
    <name type="scientific">Vanilla planifolia</name>
    <name type="common">Vanilla</name>
    <dbReference type="NCBI Taxonomy" id="51239"/>
    <lineage>
        <taxon>Eukaryota</taxon>
        <taxon>Viridiplantae</taxon>
        <taxon>Streptophyta</taxon>
        <taxon>Embryophyta</taxon>
        <taxon>Tracheophyta</taxon>
        <taxon>Spermatophyta</taxon>
        <taxon>Magnoliopsida</taxon>
        <taxon>Liliopsida</taxon>
        <taxon>Asparagales</taxon>
        <taxon>Orchidaceae</taxon>
        <taxon>Vanilloideae</taxon>
        <taxon>Vanilleae</taxon>
        <taxon>Vanilla</taxon>
    </lineage>
</organism>
<comment type="caution">
    <text evidence="5">Lacks conserved residue(s) required for the propagation of feature annotation.</text>
</comment>
<reference evidence="7 8" key="1">
    <citation type="journal article" date="2020" name="Nat. Food">
        <title>A phased Vanilla planifolia genome enables genetic improvement of flavour and production.</title>
        <authorList>
            <person name="Hasing T."/>
            <person name="Tang H."/>
            <person name="Brym M."/>
            <person name="Khazi F."/>
            <person name="Huang T."/>
            <person name="Chambers A.H."/>
        </authorList>
    </citation>
    <scope>NUCLEOTIDE SEQUENCE [LARGE SCALE GENOMIC DNA]</scope>
    <source>
        <tissue evidence="7">Leaf</tissue>
    </source>
</reference>
<keyword evidence="2 5" id="KW-0808">Transferase</keyword>
<name>A0A835Q9E4_VANPL</name>
<dbReference type="SUPFAM" id="SSF53335">
    <property type="entry name" value="S-adenosyl-L-methionine-dependent methyltransferases"/>
    <property type="match status" value="1"/>
</dbReference>
<feature type="binding site" evidence="5">
    <location>
        <position position="1"/>
    </location>
    <ligand>
        <name>S-adenosyl-L-methionine</name>
        <dbReference type="ChEBI" id="CHEBI:59789"/>
    </ligand>
</feature>
<dbReference type="AlphaFoldDB" id="A0A835Q9E4"/>
<dbReference type="Pfam" id="PF00398">
    <property type="entry name" value="RrnaAD"/>
    <property type="match status" value="1"/>
</dbReference>
<dbReference type="OrthoDB" id="272987at2759"/>
<keyword evidence="6" id="KW-0698">rRNA processing</keyword>
<proteinExistence type="inferred from homology"/>
<dbReference type="Gene3D" id="1.10.8.480">
    <property type="match status" value="1"/>
</dbReference>
<dbReference type="InterPro" id="IPR029063">
    <property type="entry name" value="SAM-dependent_MTases_sf"/>
</dbReference>
<comment type="caution">
    <text evidence="7">The sequence shown here is derived from an EMBL/GenBank/DDBJ whole genome shotgun (WGS) entry which is preliminary data.</text>
</comment>
<dbReference type="GO" id="GO:0003723">
    <property type="term" value="F:RNA binding"/>
    <property type="evidence" value="ECO:0007669"/>
    <property type="project" value="UniProtKB-UniRule"/>
</dbReference>
<evidence type="ECO:0000313" key="8">
    <source>
        <dbReference type="Proteomes" id="UP000636800"/>
    </source>
</evidence>
<gene>
    <name evidence="7" type="ORF">HPP92_018171</name>
</gene>
<evidence type="ECO:0000256" key="1">
    <source>
        <dbReference type="ARBA" id="ARBA00022603"/>
    </source>
</evidence>
<keyword evidence="4 5" id="KW-0694">RNA-binding</keyword>
<dbReference type="Proteomes" id="UP000636800">
    <property type="component" value="Unassembled WGS sequence"/>
</dbReference>
<keyword evidence="8" id="KW-1185">Reference proteome</keyword>
<sequence>MNVGKKNFVPSPKVDSSLVCIQPKLDKPDVDLDEWLCFTRTCFSKKNKTLGAIFKQKRKIIELYSKLKSSHKNIKTTEYEEHTSHCDVDDRSESDDCDIWPTTSELENQNFAEVVWFREKILKILEDGGFCEKRPSKLSNEDFLGLLQLFNKEGVFFHQE</sequence>
<dbReference type="EMBL" id="JADCNL010000009">
    <property type="protein sequence ID" value="KAG0466591.1"/>
    <property type="molecule type" value="Genomic_DNA"/>
</dbReference>
<dbReference type="EC" id="2.1.1.-" evidence="6"/>
<evidence type="ECO:0000313" key="7">
    <source>
        <dbReference type="EMBL" id="KAG0466591.1"/>
    </source>
</evidence>
<keyword evidence="1 5" id="KW-0489">Methyltransferase</keyword>
<dbReference type="GO" id="GO:0005739">
    <property type="term" value="C:mitochondrion"/>
    <property type="evidence" value="ECO:0007669"/>
    <property type="project" value="TreeGrafter"/>
</dbReference>
<evidence type="ECO:0000256" key="6">
    <source>
        <dbReference type="RuleBase" id="RU362106"/>
    </source>
</evidence>
<dbReference type="PANTHER" id="PTHR11727:SF12">
    <property type="entry name" value="RIBOSOMAL RNA SMALL SUBUNIT METHYLTRANSFERASE, MITOCHONDRIAL"/>
    <property type="match status" value="1"/>
</dbReference>
<evidence type="ECO:0000256" key="2">
    <source>
        <dbReference type="ARBA" id="ARBA00022679"/>
    </source>
</evidence>
<comment type="similarity">
    <text evidence="5 6">Belongs to the class I-like SAM-binding methyltransferase superfamily. rRNA adenine N(6)-methyltransferase family.</text>
</comment>
<dbReference type="PANTHER" id="PTHR11727">
    <property type="entry name" value="DIMETHYLADENOSINE TRANSFERASE"/>
    <property type="match status" value="1"/>
</dbReference>
<dbReference type="InterPro" id="IPR001737">
    <property type="entry name" value="KsgA/Erm"/>
</dbReference>
<dbReference type="PROSITE" id="PS51689">
    <property type="entry name" value="SAM_RNA_A_N6_MT"/>
    <property type="match status" value="1"/>
</dbReference>
<evidence type="ECO:0000256" key="4">
    <source>
        <dbReference type="ARBA" id="ARBA00022884"/>
    </source>
</evidence>
<accession>A0A835Q9E4</accession>